<sequence>MALRISCALTLNIAVGLAVVLGGCANLGYYAQAVDGHLDIRHRTRPISAIITDPGTNEALKRSLTTVVRLREFAIGELKLPDNQSFTTYADIGRPYAIWNVSAAPELSLELEKWCFVAAGCVSYRGFFSKIEAERFAEELRTKGYDVTVGGVRAYSTLGWFKEPILNTFLGYSDTELAQLIFHELAHQVVYVRDDSTFNESFATAVELEGIGRWLSDNGTNEQRAAFEAAQKRKAASAEIMLDYRKRLETLFASDMSTAEKRIAKTGIYAELHEKLSGLQATKTVSSNYGRWLAQHLNNAYLASISTYTRLVPAFQALLAQQNGNMGQFYEMVKEISHLPEPERALLLHQAESGSQTTANSGP</sequence>
<comment type="caution">
    <text evidence="1">The sequence shown here is derived from an EMBL/GenBank/DDBJ whole genome shotgun (WGS) entry which is preliminary data.</text>
</comment>
<evidence type="ECO:0000313" key="2">
    <source>
        <dbReference type="Proteomes" id="UP000183471"/>
    </source>
</evidence>
<organism evidence="1 2">
    <name type="scientific">Nitrosospira multiformis</name>
    <dbReference type="NCBI Taxonomy" id="1231"/>
    <lineage>
        <taxon>Bacteria</taxon>
        <taxon>Pseudomonadati</taxon>
        <taxon>Pseudomonadota</taxon>
        <taxon>Betaproteobacteria</taxon>
        <taxon>Nitrosomonadales</taxon>
        <taxon>Nitrosomonadaceae</taxon>
        <taxon>Nitrosospira</taxon>
    </lineage>
</organism>
<dbReference type="PIRSF" id="PIRSF029285">
    <property type="entry name" value="Aminopept"/>
    <property type="match status" value="1"/>
</dbReference>
<protein>
    <submittedName>
        <fullName evidence="1">Predicted aminopeptidase</fullName>
    </submittedName>
</protein>
<reference evidence="1 2" key="1">
    <citation type="submission" date="2016-10" db="EMBL/GenBank/DDBJ databases">
        <authorList>
            <person name="Varghese N."/>
            <person name="Submissions S."/>
        </authorList>
    </citation>
    <scope>NUCLEOTIDE SEQUENCE [LARGE SCALE GENOMIC DNA]</scope>
    <source>
        <strain evidence="1 2">Nl1</strain>
    </source>
</reference>
<dbReference type="InterPro" id="IPR014553">
    <property type="entry name" value="Aminopept"/>
</dbReference>
<keyword evidence="1" id="KW-0645">Protease</keyword>
<dbReference type="Proteomes" id="UP000183471">
    <property type="component" value="Unassembled WGS sequence"/>
</dbReference>
<accession>A0ABY0TD79</accession>
<dbReference type="Pfam" id="PF10023">
    <property type="entry name" value="Aminopep"/>
    <property type="match status" value="1"/>
</dbReference>
<evidence type="ECO:0000313" key="1">
    <source>
        <dbReference type="EMBL" id="SDQ65400.1"/>
    </source>
</evidence>
<gene>
    <name evidence="1" type="ORF">SAMN05216402_1714</name>
</gene>
<dbReference type="EMBL" id="FNKY01000001">
    <property type="protein sequence ID" value="SDQ65400.1"/>
    <property type="molecule type" value="Genomic_DNA"/>
</dbReference>
<dbReference type="RefSeq" id="WP_074631932.1">
    <property type="nucleotide sequence ID" value="NZ_FNKY01000001.1"/>
</dbReference>
<keyword evidence="1" id="KW-0378">Hydrolase</keyword>
<keyword evidence="2" id="KW-1185">Reference proteome</keyword>
<dbReference type="GO" id="GO:0004177">
    <property type="term" value="F:aminopeptidase activity"/>
    <property type="evidence" value="ECO:0007669"/>
    <property type="project" value="UniProtKB-KW"/>
</dbReference>
<name>A0ABY0TD79_9PROT</name>
<keyword evidence="1" id="KW-0031">Aminopeptidase</keyword>
<proteinExistence type="predicted"/>
<dbReference type="PROSITE" id="PS51257">
    <property type="entry name" value="PROKAR_LIPOPROTEIN"/>
    <property type="match status" value="1"/>
</dbReference>